<feature type="compositionally biased region" description="Basic and acidic residues" evidence="1">
    <location>
        <begin position="76"/>
        <end position="90"/>
    </location>
</feature>
<evidence type="ECO:0000256" key="1">
    <source>
        <dbReference type="SAM" id="MobiDB-lite"/>
    </source>
</evidence>
<organism evidence="2 3">
    <name type="scientific">Heterodera schachtii</name>
    <name type="common">Sugarbeet cyst nematode worm</name>
    <name type="synonym">Tylenchus schachtii</name>
    <dbReference type="NCBI Taxonomy" id="97005"/>
    <lineage>
        <taxon>Eukaryota</taxon>
        <taxon>Metazoa</taxon>
        <taxon>Ecdysozoa</taxon>
        <taxon>Nematoda</taxon>
        <taxon>Chromadorea</taxon>
        <taxon>Rhabditida</taxon>
        <taxon>Tylenchina</taxon>
        <taxon>Tylenchomorpha</taxon>
        <taxon>Tylenchoidea</taxon>
        <taxon>Heteroderidae</taxon>
        <taxon>Heteroderinae</taxon>
        <taxon>Heterodera</taxon>
    </lineage>
</organism>
<evidence type="ECO:0000313" key="3">
    <source>
        <dbReference type="Proteomes" id="UP001620645"/>
    </source>
</evidence>
<name>A0ABD2HWU1_HETSC</name>
<gene>
    <name evidence="2" type="ORF">niasHS_017058</name>
</gene>
<evidence type="ECO:0000313" key="2">
    <source>
        <dbReference type="EMBL" id="KAL3070933.1"/>
    </source>
</evidence>
<dbReference type="AlphaFoldDB" id="A0ABD2HWU1"/>
<dbReference type="Proteomes" id="UP001620645">
    <property type="component" value="Unassembled WGS sequence"/>
</dbReference>
<keyword evidence="3" id="KW-1185">Reference proteome</keyword>
<accession>A0ABD2HWU1</accession>
<comment type="caution">
    <text evidence="2">The sequence shown here is derived from an EMBL/GenBank/DDBJ whole genome shotgun (WGS) entry which is preliminary data.</text>
</comment>
<reference evidence="2 3" key="1">
    <citation type="submission" date="2024-10" db="EMBL/GenBank/DDBJ databases">
        <authorList>
            <person name="Kim D."/>
        </authorList>
    </citation>
    <scope>NUCLEOTIDE SEQUENCE [LARGE SCALE GENOMIC DNA]</scope>
    <source>
        <strain evidence="2">Taebaek</strain>
    </source>
</reference>
<dbReference type="EMBL" id="JBICCN010000402">
    <property type="protein sequence ID" value="KAL3070933.1"/>
    <property type="molecule type" value="Genomic_DNA"/>
</dbReference>
<feature type="compositionally biased region" description="Gly residues" evidence="1">
    <location>
        <begin position="122"/>
        <end position="141"/>
    </location>
</feature>
<sequence length="141" mass="15185">MMKWVKKRAFKQQQLQTVAMLLKNGHTKKGPALNDPRGHPPVGQFIHSFVRPSVPAEDGQQNFISMATGQTAQDAITDRKESEEKADRKGGNTKMKSKAGRGGAEVGEETSANRRRNIGQNRNGGGTGGRGIGQGLLGHPN</sequence>
<proteinExistence type="predicted"/>
<feature type="region of interest" description="Disordered" evidence="1">
    <location>
        <begin position="67"/>
        <end position="141"/>
    </location>
</feature>
<protein>
    <submittedName>
        <fullName evidence="2">Uncharacterized protein</fullName>
    </submittedName>
</protein>